<evidence type="ECO:0000256" key="1">
    <source>
        <dbReference type="SAM" id="MobiDB-lite"/>
    </source>
</evidence>
<evidence type="ECO:0000313" key="3">
    <source>
        <dbReference type="Proteomes" id="UP001596406"/>
    </source>
</evidence>
<reference evidence="2 3" key="1">
    <citation type="journal article" date="2019" name="Int. J. Syst. Evol. Microbiol.">
        <title>The Global Catalogue of Microorganisms (GCM) 10K type strain sequencing project: providing services to taxonomists for standard genome sequencing and annotation.</title>
        <authorList>
            <consortium name="The Broad Institute Genomics Platform"/>
            <consortium name="The Broad Institute Genome Sequencing Center for Infectious Disease"/>
            <person name="Wu L."/>
            <person name="Ma J."/>
        </authorList>
    </citation>
    <scope>NUCLEOTIDE SEQUENCE [LARGE SCALE GENOMIC DNA]</scope>
    <source>
        <strain evidence="2 3">PSRA2</strain>
    </source>
</reference>
<protein>
    <submittedName>
        <fullName evidence="2">Uncharacterized protein</fullName>
    </submittedName>
</protein>
<dbReference type="RefSeq" id="WP_304446868.1">
    <property type="nucleotide sequence ID" value="NZ_JARRAH010000001.1"/>
</dbReference>
<dbReference type="AlphaFoldDB" id="A0ABD5U6H6"/>
<name>A0ABD5U6H6_9EURY</name>
<gene>
    <name evidence="2" type="ORF">ACFQHK_01390</name>
</gene>
<proteinExistence type="predicted"/>
<sequence length="92" mass="9825">MALTKQDGTKGGTSELRDPEALPPQRECSRCGGDRFYVYGQDGERPHFACTACGGRTDGADERSAMASSSFGTLVRTVTAALPLVAADRRRD</sequence>
<accession>A0ABD5U6H6</accession>
<keyword evidence="3" id="KW-1185">Reference proteome</keyword>
<comment type="caution">
    <text evidence="2">The sequence shown here is derived from an EMBL/GenBank/DDBJ whole genome shotgun (WGS) entry which is preliminary data.</text>
</comment>
<dbReference type="EMBL" id="JBHSXM010000001">
    <property type="protein sequence ID" value="MFC6835160.1"/>
    <property type="molecule type" value="Genomic_DNA"/>
</dbReference>
<feature type="region of interest" description="Disordered" evidence="1">
    <location>
        <begin position="1"/>
        <end position="26"/>
    </location>
</feature>
<dbReference type="Proteomes" id="UP001596406">
    <property type="component" value="Unassembled WGS sequence"/>
</dbReference>
<evidence type="ECO:0000313" key="2">
    <source>
        <dbReference type="EMBL" id="MFC6835160.1"/>
    </source>
</evidence>
<organism evidence="2 3">
    <name type="scientific">Halomarina ordinaria</name>
    <dbReference type="NCBI Taxonomy" id="3033939"/>
    <lineage>
        <taxon>Archaea</taxon>
        <taxon>Methanobacteriati</taxon>
        <taxon>Methanobacteriota</taxon>
        <taxon>Stenosarchaea group</taxon>
        <taxon>Halobacteria</taxon>
        <taxon>Halobacteriales</taxon>
        <taxon>Natronomonadaceae</taxon>
        <taxon>Halomarina</taxon>
    </lineage>
</organism>